<dbReference type="InterPro" id="IPR001314">
    <property type="entry name" value="Peptidase_S1A"/>
</dbReference>
<dbReference type="PRINTS" id="PR00722">
    <property type="entry name" value="CHYMOTRYPSIN"/>
</dbReference>
<dbReference type="PANTHER" id="PTHR15462:SF8">
    <property type="entry name" value="SERINE PROTEASE"/>
    <property type="match status" value="1"/>
</dbReference>
<dbReference type="PROSITE" id="PS50240">
    <property type="entry name" value="TRYPSIN_DOM"/>
    <property type="match status" value="1"/>
</dbReference>
<dbReference type="PANTHER" id="PTHR15462">
    <property type="entry name" value="SERINE PROTEASE"/>
    <property type="match status" value="1"/>
</dbReference>
<evidence type="ECO:0000259" key="3">
    <source>
        <dbReference type="PROSITE" id="PS50240"/>
    </source>
</evidence>
<feature type="signal peptide" evidence="2">
    <location>
        <begin position="1"/>
        <end position="22"/>
    </location>
</feature>
<proteinExistence type="predicted"/>
<dbReference type="PROSITE" id="PS00134">
    <property type="entry name" value="TRYPSIN_HIS"/>
    <property type="match status" value="1"/>
</dbReference>
<evidence type="ECO:0000256" key="1">
    <source>
        <dbReference type="ARBA" id="ARBA00022729"/>
    </source>
</evidence>
<reference evidence="4 5" key="1">
    <citation type="submission" date="2020-02" db="EMBL/GenBank/DDBJ databases">
        <title>Rhodobacter algicola sp. nov., isolated from microalga culture.</title>
        <authorList>
            <person name="Park C.-Y."/>
        </authorList>
    </citation>
    <scope>NUCLEOTIDE SEQUENCE [LARGE SCALE GENOMIC DNA]</scope>
    <source>
        <strain evidence="4 5">ETT8</strain>
    </source>
</reference>
<organism evidence="4 5">
    <name type="scientific">Pseudotabrizicola algicola</name>
    <dbReference type="NCBI Taxonomy" id="2709381"/>
    <lineage>
        <taxon>Bacteria</taxon>
        <taxon>Pseudomonadati</taxon>
        <taxon>Pseudomonadota</taxon>
        <taxon>Alphaproteobacteria</taxon>
        <taxon>Rhodobacterales</taxon>
        <taxon>Paracoccaceae</taxon>
        <taxon>Pseudotabrizicola</taxon>
    </lineage>
</organism>
<comment type="caution">
    <text evidence="4">The sequence shown here is derived from an EMBL/GenBank/DDBJ whole genome shotgun (WGS) entry which is preliminary data.</text>
</comment>
<dbReference type="EMBL" id="JAAIKE010000003">
    <property type="protein sequence ID" value="NEX47014.1"/>
    <property type="molecule type" value="Genomic_DNA"/>
</dbReference>
<keyword evidence="1 2" id="KW-0732">Signal</keyword>
<name>A0A6B3RLR4_9RHOB</name>
<evidence type="ECO:0000313" key="4">
    <source>
        <dbReference type="EMBL" id="NEX47014.1"/>
    </source>
</evidence>
<dbReference type="AlphaFoldDB" id="A0A6B3RLR4"/>
<dbReference type="InterPro" id="IPR001254">
    <property type="entry name" value="Trypsin_dom"/>
</dbReference>
<sequence length="281" mass="29723">MQIIRALAFALFGLVLTGAAEAQDMGLRSLQTGDDSRGWEAVGRINLGDRGFCTGALIAEDLVLTAAHCLFDKTSGVSINASDMQFLAGWRNGRAVAYRGVRQALAHPEYVYGGRESADRVPFDLALLQLDQPIRLTSVRPYATDARPQTGDEVGVVSYAQDRAEAPSLQQVCRVLGRQSVLRAGVVVKPGGTLFDTLVLSCDVDFGSSGAPVFSFRDGTLRIVSVISAKAEVDGEKVSLGTPLADHVEFLRGKLAASGSSLRPGNVRVLSGGSGGKFVQP</sequence>
<dbReference type="Gene3D" id="2.40.10.10">
    <property type="entry name" value="Trypsin-like serine proteases"/>
    <property type="match status" value="2"/>
</dbReference>
<dbReference type="GO" id="GO:0004252">
    <property type="term" value="F:serine-type endopeptidase activity"/>
    <property type="evidence" value="ECO:0007669"/>
    <property type="project" value="InterPro"/>
</dbReference>
<feature type="chain" id="PRO_5025641830" evidence="2">
    <location>
        <begin position="23"/>
        <end position="281"/>
    </location>
</feature>
<evidence type="ECO:0000256" key="2">
    <source>
        <dbReference type="SAM" id="SignalP"/>
    </source>
</evidence>
<dbReference type="Pfam" id="PF13365">
    <property type="entry name" value="Trypsin_2"/>
    <property type="match status" value="1"/>
</dbReference>
<dbReference type="SUPFAM" id="SSF50494">
    <property type="entry name" value="Trypsin-like serine proteases"/>
    <property type="match status" value="1"/>
</dbReference>
<feature type="domain" description="Peptidase S1" evidence="3">
    <location>
        <begin position="15"/>
        <end position="256"/>
    </location>
</feature>
<dbReference type="InterPro" id="IPR018114">
    <property type="entry name" value="TRYPSIN_HIS"/>
</dbReference>
<dbReference type="GO" id="GO:0006508">
    <property type="term" value="P:proteolysis"/>
    <property type="evidence" value="ECO:0007669"/>
    <property type="project" value="InterPro"/>
</dbReference>
<dbReference type="SMART" id="SM00020">
    <property type="entry name" value="Tryp_SPc"/>
    <property type="match status" value="1"/>
</dbReference>
<dbReference type="InterPro" id="IPR050966">
    <property type="entry name" value="Glutamyl_endopeptidase"/>
</dbReference>
<dbReference type="Proteomes" id="UP000481421">
    <property type="component" value="Unassembled WGS sequence"/>
</dbReference>
<accession>A0A6B3RLR4</accession>
<gene>
    <name evidence="4" type="ORF">G3572_12425</name>
</gene>
<evidence type="ECO:0000313" key="5">
    <source>
        <dbReference type="Proteomes" id="UP000481421"/>
    </source>
</evidence>
<keyword evidence="5" id="KW-1185">Reference proteome</keyword>
<dbReference type="InterPro" id="IPR009003">
    <property type="entry name" value="Peptidase_S1_PA"/>
</dbReference>
<protein>
    <submittedName>
        <fullName evidence="4">S1 family peptidase</fullName>
    </submittedName>
</protein>
<dbReference type="InterPro" id="IPR043504">
    <property type="entry name" value="Peptidase_S1_PA_chymotrypsin"/>
</dbReference>